<keyword evidence="5" id="KW-1185">Reference proteome</keyword>
<dbReference type="Proteomes" id="UP001479933">
    <property type="component" value="Chromosome"/>
</dbReference>
<evidence type="ECO:0000313" key="5">
    <source>
        <dbReference type="Proteomes" id="UP001479933"/>
    </source>
</evidence>
<dbReference type="PROSITE" id="PS50977">
    <property type="entry name" value="HTH_TETR_2"/>
    <property type="match status" value="1"/>
</dbReference>
<evidence type="ECO:0000259" key="3">
    <source>
        <dbReference type="PROSITE" id="PS50977"/>
    </source>
</evidence>
<evidence type="ECO:0000256" key="1">
    <source>
        <dbReference type="ARBA" id="ARBA00023125"/>
    </source>
</evidence>
<keyword evidence="1 2" id="KW-0238">DNA-binding</keyword>
<protein>
    <submittedName>
        <fullName evidence="4">TetR/AcrR family transcriptional regulator</fullName>
    </submittedName>
</protein>
<dbReference type="PRINTS" id="PR00455">
    <property type="entry name" value="HTHTETR"/>
</dbReference>
<feature type="domain" description="HTH tetR-type" evidence="3">
    <location>
        <begin position="12"/>
        <end position="72"/>
    </location>
</feature>
<gene>
    <name evidence="4" type="ORF">RVF87_00390</name>
</gene>
<dbReference type="SUPFAM" id="SSF46689">
    <property type="entry name" value="Homeodomain-like"/>
    <property type="match status" value="1"/>
</dbReference>
<evidence type="ECO:0000256" key="2">
    <source>
        <dbReference type="PROSITE-ProRule" id="PRU00335"/>
    </source>
</evidence>
<proteinExistence type="predicted"/>
<sequence>MATTDQVHTEPAEFRMHVVTEAIRLFSAKGYESTPVDEIAAAAGVSRRTLFRQFRSKEDLIFADHETLLELVAEHLDDPVRSDADPWWAVCEAAELVFAHYATIRDVAVRRYRVVSQVPALRDRELVTTYRYQRVFEDFLRRARPAVPRVRIIAFAAAVTGAHNYLLRSMVRGDDGATAADLRRELRAIRASADGFVDDERRRDAPQQVAVVTFPSGSTPDEIAEAVRAGLTRHSVP</sequence>
<dbReference type="InterPro" id="IPR009057">
    <property type="entry name" value="Homeodomain-like_sf"/>
</dbReference>
<dbReference type="PANTHER" id="PTHR30055:SF226">
    <property type="entry name" value="HTH-TYPE TRANSCRIPTIONAL REGULATOR PKSA"/>
    <property type="match status" value="1"/>
</dbReference>
<evidence type="ECO:0000313" key="4">
    <source>
        <dbReference type="EMBL" id="WYY07584.1"/>
    </source>
</evidence>
<dbReference type="InterPro" id="IPR050109">
    <property type="entry name" value="HTH-type_TetR-like_transc_reg"/>
</dbReference>
<dbReference type="Pfam" id="PF00440">
    <property type="entry name" value="TetR_N"/>
    <property type="match status" value="1"/>
</dbReference>
<dbReference type="EMBL" id="CP136137">
    <property type="protein sequence ID" value="WYY07584.1"/>
    <property type="molecule type" value="Genomic_DNA"/>
</dbReference>
<name>A0ABZ2U433_9ACTN</name>
<dbReference type="Gene3D" id="1.10.357.10">
    <property type="entry name" value="Tetracycline Repressor, domain 2"/>
    <property type="match status" value="1"/>
</dbReference>
<organism evidence="4 5">
    <name type="scientific">Gordonia hydrophobica</name>
    <dbReference type="NCBI Taxonomy" id="40516"/>
    <lineage>
        <taxon>Bacteria</taxon>
        <taxon>Bacillati</taxon>
        <taxon>Actinomycetota</taxon>
        <taxon>Actinomycetes</taxon>
        <taxon>Mycobacteriales</taxon>
        <taxon>Gordoniaceae</taxon>
        <taxon>Gordonia</taxon>
    </lineage>
</organism>
<dbReference type="RefSeq" id="WP_066166516.1">
    <property type="nucleotide sequence ID" value="NZ_CP136137.1"/>
</dbReference>
<dbReference type="InterPro" id="IPR001647">
    <property type="entry name" value="HTH_TetR"/>
</dbReference>
<accession>A0ABZ2U433</accession>
<dbReference type="PANTHER" id="PTHR30055">
    <property type="entry name" value="HTH-TYPE TRANSCRIPTIONAL REGULATOR RUTR"/>
    <property type="match status" value="1"/>
</dbReference>
<feature type="DNA-binding region" description="H-T-H motif" evidence="2">
    <location>
        <begin position="35"/>
        <end position="54"/>
    </location>
</feature>
<reference evidence="4 5" key="1">
    <citation type="journal article" date="2023" name="Virus Evol.">
        <title>Computational host range prediction-The good, the bad, and the ugly.</title>
        <authorList>
            <person name="Howell A.A."/>
            <person name="Versoza C.J."/>
            <person name="Pfeifer S.P."/>
        </authorList>
    </citation>
    <scope>NUCLEOTIDE SEQUENCE [LARGE SCALE GENOMIC DNA]</scope>
    <source>
        <strain evidence="4 5">1610/1b</strain>
    </source>
</reference>